<dbReference type="EMBL" id="FWYD01000014">
    <property type="protein sequence ID" value="SMC96462.1"/>
    <property type="molecule type" value="Genomic_DNA"/>
</dbReference>
<dbReference type="GO" id="GO:0006043">
    <property type="term" value="P:glucosamine catabolic process"/>
    <property type="evidence" value="ECO:0007669"/>
    <property type="project" value="TreeGrafter"/>
</dbReference>
<proteinExistence type="inferred from homology"/>
<dbReference type="RefSeq" id="WP_084353753.1">
    <property type="nucleotide sequence ID" value="NZ_FWYD01000014.1"/>
</dbReference>
<reference evidence="6 7" key="1">
    <citation type="submission" date="2017-04" db="EMBL/GenBank/DDBJ databases">
        <authorList>
            <person name="Afonso C.L."/>
            <person name="Miller P.J."/>
            <person name="Scott M.A."/>
            <person name="Spackman E."/>
            <person name="Goraichik I."/>
            <person name="Dimitrov K.M."/>
            <person name="Suarez D.L."/>
            <person name="Swayne D.E."/>
        </authorList>
    </citation>
    <scope>NUCLEOTIDE SEQUENCE [LARGE SCALE GENOMIC DNA]</scope>
    <source>
        <strain evidence="6 7">CGMCC 1.12644</strain>
    </source>
</reference>
<dbReference type="GO" id="GO:0042802">
    <property type="term" value="F:identical protein binding"/>
    <property type="evidence" value="ECO:0007669"/>
    <property type="project" value="TreeGrafter"/>
</dbReference>
<dbReference type="PANTHER" id="PTHR11280">
    <property type="entry name" value="GLUCOSAMINE-6-PHOSPHATE ISOMERASE"/>
    <property type="match status" value="1"/>
</dbReference>
<evidence type="ECO:0000256" key="3">
    <source>
        <dbReference type="ARBA" id="ARBA00023277"/>
    </source>
</evidence>
<dbReference type="FunFam" id="3.40.50.1360:FF:000003">
    <property type="entry name" value="Glucosamine-6-phosphate deaminase"/>
    <property type="match status" value="1"/>
</dbReference>
<dbReference type="EC" id="3.5.99.6" evidence="4"/>
<feature type="active site" description="For ring-opening step" evidence="4">
    <location>
        <position position="136"/>
    </location>
</feature>
<dbReference type="PANTHER" id="PTHR11280:SF5">
    <property type="entry name" value="GLUCOSAMINE-6-PHOSPHATE ISOMERASE"/>
    <property type="match status" value="1"/>
</dbReference>
<dbReference type="CDD" id="cd01399">
    <property type="entry name" value="GlcN6P_deaminase"/>
    <property type="match status" value="1"/>
</dbReference>
<dbReference type="Gene3D" id="3.40.50.1360">
    <property type="match status" value="1"/>
</dbReference>
<dbReference type="Proteomes" id="UP000192330">
    <property type="component" value="Unassembled WGS sequence"/>
</dbReference>
<protein>
    <recommendedName>
        <fullName evidence="4">Glucosamine-6-phosphate deaminase</fullName>
        <ecNumber evidence="4">3.5.99.6</ecNumber>
    </recommendedName>
    <alternativeName>
        <fullName evidence="4">GlcN6P deaminase</fullName>
        <shortName evidence="4">GNPDA</shortName>
    </alternativeName>
    <alternativeName>
        <fullName evidence="4">Glucosamine-6-phosphate isomerase</fullName>
    </alternativeName>
</protein>
<evidence type="ECO:0000256" key="2">
    <source>
        <dbReference type="ARBA" id="ARBA00022801"/>
    </source>
</evidence>
<sequence length="260" mass="27649">MKVLILPDEQAAMQRAADIVARTVTATPDAVLGLATGGTMLPLYEALAQRHREDGLSFAKTTSFNLDEYIGLAPDHPCSYHSYMQEAFFRHVDIDPARAHLPKGDAPDPQAASLEYEALIAAAGGIDLQLLGIGQNGHIGFNEPTASLGSRTRVKTLTTSTRRANQRYFASFEDTPRYAITMGVATILASRACVLLATGEAKADAVLRMVEGPLSAACPASALQLHASATVILDEAAAGALTFTDYYENVHPGGRDSAFD</sequence>
<dbReference type="InterPro" id="IPR018321">
    <property type="entry name" value="Glucosamine6P_isomerase_CS"/>
</dbReference>
<dbReference type="GO" id="GO:0004342">
    <property type="term" value="F:glucosamine-6-phosphate deaminase activity"/>
    <property type="evidence" value="ECO:0007669"/>
    <property type="project" value="UniProtKB-UniRule"/>
</dbReference>
<dbReference type="GO" id="GO:0006046">
    <property type="term" value="P:N-acetylglucosamine catabolic process"/>
    <property type="evidence" value="ECO:0007669"/>
    <property type="project" value="UniProtKB-UniRule"/>
</dbReference>
<dbReference type="HAMAP" id="MF_01241">
    <property type="entry name" value="GlcN6P_deamin"/>
    <property type="match status" value="1"/>
</dbReference>
<keyword evidence="7" id="KW-1185">Reference proteome</keyword>
<dbReference type="SUPFAM" id="SSF100950">
    <property type="entry name" value="NagB/RpiA/CoA transferase-like"/>
    <property type="match status" value="1"/>
</dbReference>
<dbReference type="InterPro" id="IPR004547">
    <property type="entry name" value="Glucosamine6P_isomerase"/>
</dbReference>
<comment type="catalytic activity">
    <reaction evidence="1 4">
        <text>alpha-D-glucosamine 6-phosphate + H2O = beta-D-fructose 6-phosphate + NH4(+)</text>
        <dbReference type="Rhea" id="RHEA:12172"/>
        <dbReference type="ChEBI" id="CHEBI:15377"/>
        <dbReference type="ChEBI" id="CHEBI:28938"/>
        <dbReference type="ChEBI" id="CHEBI:57634"/>
        <dbReference type="ChEBI" id="CHEBI:75989"/>
        <dbReference type="EC" id="3.5.99.6"/>
    </reaction>
</comment>
<keyword evidence="3 4" id="KW-0119">Carbohydrate metabolism</keyword>
<feature type="domain" description="Glucosamine/galactosamine-6-phosphate isomerase" evidence="5">
    <location>
        <begin position="10"/>
        <end position="229"/>
    </location>
</feature>
<dbReference type="GO" id="GO:0005975">
    <property type="term" value="P:carbohydrate metabolic process"/>
    <property type="evidence" value="ECO:0007669"/>
    <property type="project" value="InterPro"/>
</dbReference>
<keyword evidence="2 4" id="KW-0378">Hydrolase</keyword>
<evidence type="ECO:0000256" key="1">
    <source>
        <dbReference type="ARBA" id="ARBA00000644"/>
    </source>
</evidence>
<accession>A0A1W2DH45</accession>
<dbReference type="PROSITE" id="PS01161">
    <property type="entry name" value="GLC_GALNAC_ISOMERASE"/>
    <property type="match status" value="1"/>
</dbReference>
<comment type="function">
    <text evidence="4">Catalyzes the reversible isomerization-deamination of glucosamine 6-phosphate (GlcN6P) to form fructose 6-phosphate (Fru6P) and ammonium ion.</text>
</comment>
<evidence type="ECO:0000259" key="5">
    <source>
        <dbReference type="Pfam" id="PF01182"/>
    </source>
</evidence>
<name>A0A1W2DH45_9RHOB</name>
<feature type="active site" description="Proton acceptor; for ring-opening step" evidence="4">
    <location>
        <position position="138"/>
    </location>
</feature>
<comment type="pathway">
    <text evidence="4">Amino-sugar metabolism; N-acetylneuraminate degradation; D-fructose 6-phosphate from N-acetylneuraminate: step 5/5.</text>
</comment>
<comment type="similarity">
    <text evidence="4">Belongs to the glucosamine/galactosamine-6-phosphate isomerase family. NagB subfamily.</text>
</comment>
<comment type="caution">
    <text evidence="4">Lacks conserved residue(s) required for the propagation of feature annotation.</text>
</comment>
<evidence type="ECO:0000256" key="4">
    <source>
        <dbReference type="HAMAP-Rule" id="MF_01241"/>
    </source>
</evidence>
<feature type="active site" description="Proton acceptor; for enolization step" evidence="4">
    <location>
        <position position="67"/>
    </location>
</feature>
<dbReference type="AlphaFoldDB" id="A0A1W2DH45"/>
<dbReference type="UniPathway" id="UPA00629">
    <property type="reaction ID" value="UER00684"/>
</dbReference>
<evidence type="ECO:0000313" key="7">
    <source>
        <dbReference type="Proteomes" id="UP000192330"/>
    </source>
</evidence>
<dbReference type="NCBIfam" id="TIGR00502">
    <property type="entry name" value="nagB"/>
    <property type="match status" value="1"/>
</dbReference>
<gene>
    <name evidence="4" type="primary">nagB</name>
    <name evidence="6" type="ORF">SAMN06295998_1148</name>
</gene>
<dbReference type="InterPro" id="IPR037171">
    <property type="entry name" value="NagB/RpiA_transferase-like"/>
</dbReference>
<organism evidence="6 7">
    <name type="scientific">Primorskyibacter flagellatus</name>
    <dbReference type="NCBI Taxonomy" id="1387277"/>
    <lineage>
        <taxon>Bacteria</taxon>
        <taxon>Pseudomonadati</taxon>
        <taxon>Pseudomonadota</taxon>
        <taxon>Alphaproteobacteria</taxon>
        <taxon>Rhodobacterales</taxon>
        <taxon>Roseobacteraceae</taxon>
        <taxon>Primorskyibacter</taxon>
    </lineage>
</organism>
<dbReference type="OrthoDB" id="9791139at2"/>
<feature type="active site" description="For ring-opening step" evidence="4">
    <location>
        <position position="143"/>
    </location>
</feature>
<dbReference type="GO" id="GO:0019262">
    <property type="term" value="P:N-acetylneuraminate catabolic process"/>
    <property type="evidence" value="ECO:0007669"/>
    <property type="project" value="UniProtKB-UniRule"/>
</dbReference>
<dbReference type="GO" id="GO:0005737">
    <property type="term" value="C:cytoplasm"/>
    <property type="evidence" value="ECO:0007669"/>
    <property type="project" value="TreeGrafter"/>
</dbReference>
<dbReference type="STRING" id="1387277.SAMN06295998_1148"/>
<dbReference type="Pfam" id="PF01182">
    <property type="entry name" value="Glucosamine_iso"/>
    <property type="match status" value="1"/>
</dbReference>
<evidence type="ECO:0000313" key="6">
    <source>
        <dbReference type="EMBL" id="SMC96462.1"/>
    </source>
</evidence>
<dbReference type="InterPro" id="IPR006148">
    <property type="entry name" value="Glc/Gal-6P_isomerase"/>
</dbReference>